<accession>A0A923E732</accession>
<gene>
    <name evidence="1" type="ORF">HD592_002112</name>
</gene>
<dbReference type="RefSeq" id="WP_184453982.1">
    <property type="nucleotide sequence ID" value="NZ_JACHMK010000001.1"/>
</dbReference>
<comment type="caution">
    <text evidence="1">The sequence shown here is derived from an EMBL/GenBank/DDBJ whole genome shotgun (WGS) entry which is preliminary data.</text>
</comment>
<keyword evidence="2" id="KW-1185">Reference proteome</keyword>
<dbReference type="Proteomes" id="UP000617426">
    <property type="component" value="Unassembled WGS sequence"/>
</dbReference>
<evidence type="ECO:0000313" key="1">
    <source>
        <dbReference type="EMBL" id="MBB6335547.1"/>
    </source>
</evidence>
<proteinExistence type="predicted"/>
<name>A0A923E732_9ACTO</name>
<reference evidence="1" key="1">
    <citation type="submission" date="2020-08" db="EMBL/GenBank/DDBJ databases">
        <title>Sequencing the genomes of 1000 actinobacteria strains.</title>
        <authorList>
            <person name="Klenk H.-P."/>
        </authorList>
    </citation>
    <scope>NUCLEOTIDE SEQUENCE</scope>
    <source>
        <strain evidence="1">DSM 10695</strain>
    </source>
</reference>
<dbReference type="EMBL" id="JACHMK010000001">
    <property type="protein sequence ID" value="MBB6335547.1"/>
    <property type="molecule type" value="Genomic_DNA"/>
</dbReference>
<organism evidence="1 2">
    <name type="scientific">Schaalia hyovaginalis</name>
    <dbReference type="NCBI Taxonomy" id="29316"/>
    <lineage>
        <taxon>Bacteria</taxon>
        <taxon>Bacillati</taxon>
        <taxon>Actinomycetota</taxon>
        <taxon>Actinomycetes</taxon>
        <taxon>Actinomycetales</taxon>
        <taxon>Actinomycetaceae</taxon>
        <taxon>Schaalia</taxon>
    </lineage>
</organism>
<dbReference type="AlphaFoldDB" id="A0A923E732"/>
<protein>
    <submittedName>
        <fullName evidence="1">Uncharacterized protein</fullName>
    </submittedName>
</protein>
<evidence type="ECO:0000313" key="2">
    <source>
        <dbReference type="Proteomes" id="UP000617426"/>
    </source>
</evidence>
<sequence length="79" mass="8452">MAQEQMRVEGMMIGRGFDPAAVAAEWCECGNFPQLEWFPPSSQLLGANFALVDSAVALYRDEAGVGIGLLDSCVRAASK</sequence>